<organism evidence="2 3">
    <name type="scientific">Trichoplusia ni</name>
    <name type="common">Cabbage looper</name>
    <dbReference type="NCBI Taxonomy" id="7111"/>
    <lineage>
        <taxon>Eukaryota</taxon>
        <taxon>Metazoa</taxon>
        <taxon>Ecdysozoa</taxon>
        <taxon>Arthropoda</taxon>
        <taxon>Hexapoda</taxon>
        <taxon>Insecta</taxon>
        <taxon>Pterygota</taxon>
        <taxon>Neoptera</taxon>
        <taxon>Endopterygota</taxon>
        <taxon>Lepidoptera</taxon>
        <taxon>Glossata</taxon>
        <taxon>Ditrysia</taxon>
        <taxon>Noctuoidea</taxon>
        <taxon>Noctuidae</taxon>
        <taxon>Plusiinae</taxon>
        <taxon>Trichoplusia</taxon>
    </lineage>
</organism>
<evidence type="ECO:0000313" key="2">
    <source>
        <dbReference type="Proteomes" id="UP000322000"/>
    </source>
</evidence>
<reference evidence="3" key="1">
    <citation type="submission" date="2025-08" db="UniProtKB">
        <authorList>
            <consortium name="RefSeq"/>
        </authorList>
    </citation>
    <scope>IDENTIFICATION</scope>
</reference>
<evidence type="ECO:0000313" key="3">
    <source>
        <dbReference type="RefSeq" id="XP_026739243.1"/>
    </source>
</evidence>
<dbReference type="RefSeq" id="XP_026739243.1">
    <property type="nucleotide sequence ID" value="XM_026883442.1"/>
</dbReference>
<dbReference type="OrthoDB" id="10063284at2759"/>
<dbReference type="InterPro" id="IPR012337">
    <property type="entry name" value="RNaseH-like_sf"/>
</dbReference>
<evidence type="ECO:0000259" key="1">
    <source>
        <dbReference type="Pfam" id="PF05699"/>
    </source>
</evidence>
<dbReference type="PANTHER" id="PTHR45749">
    <property type="match status" value="1"/>
</dbReference>
<dbReference type="GeneID" id="113502061"/>
<gene>
    <name evidence="3" type="primary">LOC113502061</name>
</gene>
<sequence length="482" mass="54764">MEDVLYRLLNIIQFLAKQNLAFRGHREDIRGDDSGNRGNFLELVHLLAEYDPLLMEHLTKIKLGARVTPDISHNDQMSQVLRYVHIEGEKVAVVESFIDFFQPKGKNAEDLSNDIIAKITSDGLDIQNLRGQAYDNAATIWNALVAVTGQAVKRVTETRWSARHVAVKMLKNKFEGVLEVLEQLTDSSQTSETRSGASLLLTAMQSFNFLTFLGFWAAVLPEVDDAQIYLQQRGLSVDKCAQKLCALKTLLVESRDRLVQEAIDFAKTLCEKLGIELKTRRIRRKKRMHGDESSADAALSHEQEIRREVFASLDKIIQEMTTRFQQIQEISDKFGFLMPAKLLDSKFECDLSHVLEDIDKDEFQMERKRLQQFIACSESEEDISGKGPLELLQFIQKLNLGISVPNIVILIRIYLTLAISVASCERSFSKLKLIKNYLRSTMSSARLSNLAILSIEQELAANIDFDKVISDFAAHKARRIRL</sequence>
<dbReference type="PANTHER" id="PTHR45749:SF21">
    <property type="entry name" value="DUF4371 DOMAIN-CONTAINING PROTEIN"/>
    <property type="match status" value="1"/>
</dbReference>
<dbReference type="GO" id="GO:0046983">
    <property type="term" value="F:protein dimerization activity"/>
    <property type="evidence" value="ECO:0007669"/>
    <property type="project" value="InterPro"/>
</dbReference>
<dbReference type="Proteomes" id="UP000322000">
    <property type="component" value="Chromosome 16"/>
</dbReference>
<dbReference type="Pfam" id="PF05699">
    <property type="entry name" value="Dimer_Tnp_hAT"/>
    <property type="match status" value="1"/>
</dbReference>
<accession>A0A7E5WEW8</accession>
<dbReference type="KEGG" id="tnl:113502061"/>
<name>A0A7E5WEW8_TRINI</name>
<keyword evidence="2" id="KW-1185">Reference proteome</keyword>
<dbReference type="InterPro" id="IPR008906">
    <property type="entry name" value="HATC_C_dom"/>
</dbReference>
<protein>
    <submittedName>
        <fullName evidence="3">Uncharacterized protein LOC113502061</fullName>
    </submittedName>
</protein>
<dbReference type="SUPFAM" id="SSF53098">
    <property type="entry name" value="Ribonuclease H-like"/>
    <property type="match status" value="1"/>
</dbReference>
<proteinExistence type="predicted"/>
<dbReference type="AlphaFoldDB" id="A0A7E5WEW8"/>
<feature type="domain" description="HAT C-terminal dimerisation" evidence="1">
    <location>
        <begin position="388"/>
        <end position="459"/>
    </location>
</feature>
<dbReference type="InParanoid" id="A0A7E5WEW8"/>